<keyword evidence="2" id="KW-1185">Reference proteome</keyword>
<accession>A0ABU2FRS1</accession>
<comment type="caution">
    <text evidence="1">The sequence shown here is derived from an EMBL/GenBank/DDBJ whole genome shotgun (WGS) entry which is preliminary data.</text>
</comment>
<sequence length="297" mass="31974">MVARDRGQLLLLGGLAMAIVFLAVIPLSNSLVVSESAASSETVREIERTADRQATIERAIRTLANRTDAVNNTDAFNATLRNYSLYRTHVSGQQSGVYVNASVNVTASGKGASNSSFTEPVSDDNDWSLTNGAEQISEFNITVEDSGPGQFGPRSSPSATSHFRVNVSNASGDRWRLRLVKVGSPPNDIAVDVMPPGGTWTNGVCSGQDYTIDVQSGTCTKGGATIGTFQSYTDTLTAPYDIRYENGHRVYDSYWNLTATGDFNDNLDKSIGVPYVDIVYNGPDTSYTRTIEVDEAP</sequence>
<dbReference type="RefSeq" id="WP_310900813.1">
    <property type="nucleotide sequence ID" value="NZ_JAMQOS010000004.1"/>
</dbReference>
<name>A0ABU2FRS1_9EURY</name>
<protein>
    <submittedName>
        <fullName evidence="1">Uncharacterized protein</fullName>
    </submittedName>
</protein>
<evidence type="ECO:0000313" key="1">
    <source>
        <dbReference type="EMBL" id="MDS0282977.1"/>
    </source>
</evidence>
<dbReference type="EMBL" id="JAMQOS010000004">
    <property type="protein sequence ID" value="MDS0282977.1"/>
    <property type="molecule type" value="Genomic_DNA"/>
</dbReference>
<evidence type="ECO:0000313" key="2">
    <source>
        <dbReference type="Proteomes" id="UP001268864"/>
    </source>
</evidence>
<dbReference type="Proteomes" id="UP001268864">
    <property type="component" value="Unassembled WGS sequence"/>
</dbReference>
<gene>
    <name evidence="1" type="ORF">NDI86_12655</name>
</gene>
<proteinExistence type="predicted"/>
<reference evidence="1 2" key="1">
    <citation type="submission" date="2022-06" db="EMBL/GenBank/DDBJ databases">
        <title>Halomicroarcula sp. a new haloarchaeum isolate from saline soil.</title>
        <authorList>
            <person name="Strakova D."/>
            <person name="Galisteo C."/>
            <person name="Sanchez-Porro C."/>
            <person name="Ventosa A."/>
        </authorList>
    </citation>
    <scope>NUCLEOTIDE SEQUENCE [LARGE SCALE GENOMIC DNA]</scope>
    <source>
        <strain evidence="1 2">S3CR25-11</strain>
    </source>
</reference>
<organism evidence="1 2">
    <name type="scientific">Haloarcula onubensis</name>
    <dbReference type="NCBI Taxonomy" id="2950539"/>
    <lineage>
        <taxon>Archaea</taxon>
        <taxon>Methanobacteriati</taxon>
        <taxon>Methanobacteriota</taxon>
        <taxon>Stenosarchaea group</taxon>
        <taxon>Halobacteria</taxon>
        <taxon>Halobacteriales</taxon>
        <taxon>Haloarculaceae</taxon>
        <taxon>Haloarcula</taxon>
    </lineage>
</organism>